<feature type="transmembrane region" description="Helical" evidence="12">
    <location>
        <begin position="328"/>
        <end position="354"/>
    </location>
</feature>
<dbReference type="SUPFAM" id="SSF53448">
    <property type="entry name" value="Nucleotide-diphospho-sugar transferases"/>
    <property type="match status" value="1"/>
</dbReference>
<dbReference type="EMBL" id="KJ544505">
    <property type="protein sequence ID" value="AHZ90654.1"/>
    <property type="molecule type" value="Genomic_DNA"/>
</dbReference>
<evidence type="ECO:0000256" key="10">
    <source>
        <dbReference type="ARBA" id="ARBA00024738"/>
    </source>
</evidence>
<feature type="transmembrane region" description="Helical" evidence="12">
    <location>
        <begin position="290"/>
        <end position="316"/>
    </location>
</feature>
<evidence type="ECO:0000256" key="6">
    <source>
        <dbReference type="ARBA" id="ARBA00022679"/>
    </source>
</evidence>
<keyword evidence="8 12" id="KW-1133">Transmembrane helix</keyword>
<dbReference type="InterPro" id="IPR029044">
    <property type="entry name" value="Nucleotide-diphossugar_trans"/>
</dbReference>
<dbReference type="RefSeq" id="WP_311050809.1">
    <property type="nucleotide sequence ID" value="NZ_JAVLJV010000001.1"/>
</dbReference>
<protein>
    <recommendedName>
        <fullName evidence="3 11">Poly-beta-1,6-N-acetyl-D-glucosamine synthase</fullName>
        <shortName evidence="12">Poly-beta-1,6-GlcNAc synthase</shortName>
        <ecNumber evidence="12">2.4.1.-</ecNumber>
    </recommendedName>
</protein>
<dbReference type="CDD" id="cd06423">
    <property type="entry name" value="CESA_like"/>
    <property type="match status" value="1"/>
</dbReference>
<evidence type="ECO:0000256" key="9">
    <source>
        <dbReference type="ARBA" id="ARBA00023136"/>
    </source>
</evidence>
<dbReference type="GO" id="GO:0008375">
    <property type="term" value="F:acetylglucosaminyltransferase activity"/>
    <property type="evidence" value="ECO:0007669"/>
    <property type="project" value="UniProtKB-UniRule"/>
</dbReference>
<dbReference type="GO" id="GO:0043708">
    <property type="term" value="P:cell adhesion involved in biofilm formation"/>
    <property type="evidence" value="ECO:0007669"/>
    <property type="project" value="InterPro"/>
</dbReference>
<proteinExistence type="inferred from homology"/>
<accession>A0A059V9I7</accession>
<keyword evidence="7 12" id="KW-0812">Transmembrane</keyword>
<evidence type="ECO:0000256" key="11">
    <source>
        <dbReference type="NCBIfam" id="TIGR03937"/>
    </source>
</evidence>
<evidence type="ECO:0000313" key="14">
    <source>
        <dbReference type="EMBL" id="AHZ90654.1"/>
    </source>
</evidence>
<keyword evidence="4 12" id="KW-1003">Cell membrane</keyword>
<dbReference type="InterPro" id="IPR023853">
    <property type="entry name" value="PGA_PgaC/IcaA"/>
</dbReference>
<dbReference type="GO" id="GO:0005886">
    <property type="term" value="C:plasma membrane"/>
    <property type="evidence" value="ECO:0007669"/>
    <property type="project" value="UniProtKB-SubCell"/>
</dbReference>
<keyword evidence="5 12" id="KW-0328">Glycosyltransferase</keyword>
<feature type="domain" description="Glycosyltransferase 2-like" evidence="13">
    <location>
        <begin position="50"/>
        <end position="216"/>
    </location>
</feature>
<evidence type="ECO:0000256" key="7">
    <source>
        <dbReference type="ARBA" id="ARBA00022692"/>
    </source>
</evidence>
<comment type="subcellular location">
    <subcellularLocation>
        <location evidence="1 12">Cell membrane</location>
        <topology evidence="1 12">Multi-pass membrane protein</topology>
    </subcellularLocation>
</comment>
<feature type="transmembrane region" description="Helical" evidence="12">
    <location>
        <begin position="6"/>
        <end position="27"/>
    </location>
</feature>
<comment type="similarity">
    <text evidence="2 12">Belongs to the glycosyltransferase 2 family.</text>
</comment>
<evidence type="ECO:0000256" key="5">
    <source>
        <dbReference type="ARBA" id="ARBA00022676"/>
    </source>
</evidence>
<keyword evidence="9 12" id="KW-0472">Membrane</keyword>
<sequence length="412" mass="47981">MQFFNFLLFYPIFMSIYWIVGAFYYFFTKELPFSKKKVISKNKDQIEGISFLLACYNESETVRDTLSNVLALNYPKKEIIIINDGSSDNTAEIIYEMKQHHDFKFVDLQVNRGKANALNEGVKHSSYDYIMCLDADTIVNQDAPYYMMDNFKQDPKLDAVTGNPRIRNKSSILGKIQTIEYASLIGCIKRSQSLAGAINTISGVFTLFKKSALKEVGYWDTDMITEDIAVSWKLHLADFRINYEPRAMCWMLVPETIGGLWKQRLRWAQGGHEVLLRDFWATMKSKKLSLYILMFEQIFSIIWVYMILLYLAFLLMTANFLDYTYLKYSFSIFFLSSFTMTFINIIQFTVALFIDSRYEKKNIAGLIFVSWYPTIYWIINAAVVIFAFPKALKRKKGGYATWSSPDRGNIQR</sequence>
<keyword evidence="6 12" id="KW-0808">Transferase</keyword>
<dbReference type="AlphaFoldDB" id="A0A059V9I7"/>
<feature type="transmembrane region" description="Helical" evidence="12">
    <location>
        <begin position="366"/>
        <end position="388"/>
    </location>
</feature>
<dbReference type="PANTHER" id="PTHR43630:SF1">
    <property type="entry name" value="POLY-BETA-1,6-N-ACETYL-D-GLUCOSAMINE SYNTHASE"/>
    <property type="match status" value="1"/>
</dbReference>
<evidence type="ECO:0000256" key="4">
    <source>
        <dbReference type="ARBA" id="ARBA00022475"/>
    </source>
</evidence>
<name>A0A059V9I7_STACP</name>
<evidence type="ECO:0000256" key="1">
    <source>
        <dbReference type="ARBA" id="ARBA00004651"/>
    </source>
</evidence>
<dbReference type="Gene3D" id="3.90.550.10">
    <property type="entry name" value="Spore Coat Polysaccharide Biosynthesis Protein SpsA, Chain A"/>
    <property type="match status" value="1"/>
</dbReference>
<evidence type="ECO:0000256" key="3">
    <source>
        <dbReference type="ARBA" id="ARBA00017381"/>
    </source>
</evidence>
<evidence type="ECO:0000256" key="2">
    <source>
        <dbReference type="ARBA" id="ARBA00006739"/>
    </source>
</evidence>
<dbReference type="EC" id="2.4.1.-" evidence="12"/>
<evidence type="ECO:0000256" key="12">
    <source>
        <dbReference type="RuleBase" id="RU364028"/>
    </source>
</evidence>
<dbReference type="NCBIfam" id="TIGR03937">
    <property type="entry name" value="PgaC_IcaA"/>
    <property type="match status" value="1"/>
</dbReference>
<reference evidence="14" key="1">
    <citation type="submission" date="2014-03" db="EMBL/GenBank/DDBJ databases">
        <title>Effects of erythromycin on the phenotypic and genotypic biofilm expression in two clinical Staphylococcus capitis subspecies.</title>
        <authorList>
            <person name="Cui B."/>
            <person name="Smooker P.M."/>
            <person name="Rouch D.A."/>
            <person name="Deighton M.A."/>
        </authorList>
    </citation>
    <scope>NUCLEOTIDE SEQUENCE</scope>
    <source>
        <strain evidence="14">44</strain>
    </source>
</reference>
<gene>
    <name evidence="14" type="primary">icaA</name>
</gene>
<dbReference type="InterPro" id="IPR001173">
    <property type="entry name" value="Glyco_trans_2-like"/>
</dbReference>
<dbReference type="PANTHER" id="PTHR43630">
    <property type="entry name" value="POLY-BETA-1,6-N-ACETYL-D-GLUCOSAMINE SYNTHASE"/>
    <property type="match status" value="1"/>
</dbReference>
<dbReference type="Pfam" id="PF00535">
    <property type="entry name" value="Glycos_transf_2"/>
    <property type="match status" value="1"/>
</dbReference>
<organism evidence="14">
    <name type="scientific">Staphylococcus capitis</name>
    <dbReference type="NCBI Taxonomy" id="29388"/>
    <lineage>
        <taxon>Bacteria</taxon>
        <taxon>Bacillati</taxon>
        <taxon>Bacillota</taxon>
        <taxon>Bacilli</taxon>
        <taxon>Bacillales</taxon>
        <taxon>Staphylococcaceae</taxon>
        <taxon>Staphylococcus</taxon>
    </lineage>
</organism>
<evidence type="ECO:0000259" key="13">
    <source>
        <dbReference type="Pfam" id="PF00535"/>
    </source>
</evidence>
<evidence type="ECO:0000256" key="8">
    <source>
        <dbReference type="ARBA" id="ARBA00022989"/>
    </source>
</evidence>
<comment type="function">
    <text evidence="10">N-acetylglucosaminyltransferase that catalyzes the polymerization of single monomer units of UDP-N-acetylglucosamine to produce the linear homomer poly-beta-1,6-N-acetyl-D-glucosamine (PNAG, also referred to as PIA), a biofilm adhesin polysaccharide. Requires IcaD for full activity.</text>
</comment>